<comment type="pathway">
    <text evidence="3">Protein modification; protein ubiquitination.</text>
</comment>
<dbReference type="GO" id="GO:0061630">
    <property type="term" value="F:ubiquitin protein ligase activity"/>
    <property type="evidence" value="ECO:0007669"/>
    <property type="project" value="UniProtKB-EC"/>
</dbReference>
<keyword evidence="6" id="KW-0812">Transmembrane</keyword>
<evidence type="ECO:0000256" key="4">
    <source>
        <dbReference type="ARBA" id="ARBA00012483"/>
    </source>
</evidence>
<protein>
    <recommendedName>
        <fullName evidence="4">RING-type E3 ubiquitin transferase</fullName>
        <ecNumber evidence="4">2.3.2.27</ecNumber>
    </recommendedName>
</protein>
<evidence type="ECO:0000256" key="6">
    <source>
        <dbReference type="ARBA" id="ARBA00022692"/>
    </source>
</evidence>
<dbReference type="EC" id="2.3.2.27" evidence="4"/>
<accession>A0A8X7W2S6</accession>
<evidence type="ECO:0000256" key="2">
    <source>
        <dbReference type="ARBA" id="ARBA00004167"/>
    </source>
</evidence>
<dbReference type="AlphaFoldDB" id="A0A8X7W2S6"/>
<dbReference type="PANTHER" id="PTHR45768:SF18">
    <property type="entry name" value="RING-H2 FINGER PROTEIN ATL47-RELATED"/>
    <property type="match status" value="1"/>
</dbReference>
<comment type="similarity">
    <text evidence="13">Belongs to the RING-type zinc finger family. ATL subfamily.</text>
</comment>
<keyword evidence="5" id="KW-0808">Transferase</keyword>
<comment type="catalytic activity">
    <reaction evidence="1">
        <text>S-ubiquitinyl-[E2 ubiquitin-conjugating enzyme]-L-cysteine + [acceptor protein]-L-lysine = [E2 ubiquitin-conjugating enzyme]-L-cysteine + N(6)-ubiquitinyl-[acceptor protein]-L-lysine.</text>
        <dbReference type="EC" id="2.3.2.27"/>
    </reaction>
</comment>
<evidence type="ECO:0000256" key="7">
    <source>
        <dbReference type="ARBA" id="ARBA00022723"/>
    </source>
</evidence>
<proteinExistence type="inferred from homology"/>
<evidence type="ECO:0000256" key="14">
    <source>
        <dbReference type="SAM" id="MobiDB-lite"/>
    </source>
</evidence>
<keyword evidence="8" id="KW-0863">Zinc-finger</keyword>
<dbReference type="GO" id="GO:0016020">
    <property type="term" value="C:membrane"/>
    <property type="evidence" value="ECO:0007669"/>
    <property type="project" value="UniProtKB-SubCell"/>
</dbReference>
<evidence type="ECO:0000313" key="15">
    <source>
        <dbReference type="EMBL" id="KAG2322743.1"/>
    </source>
</evidence>
<evidence type="ECO:0000256" key="9">
    <source>
        <dbReference type="ARBA" id="ARBA00022786"/>
    </source>
</evidence>
<evidence type="ECO:0000256" key="3">
    <source>
        <dbReference type="ARBA" id="ARBA00004906"/>
    </source>
</evidence>
<evidence type="ECO:0000313" key="16">
    <source>
        <dbReference type="Proteomes" id="UP000886595"/>
    </source>
</evidence>
<evidence type="ECO:0000256" key="10">
    <source>
        <dbReference type="ARBA" id="ARBA00022833"/>
    </source>
</evidence>
<keyword evidence="12" id="KW-0472">Membrane</keyword>
<evidence type="ECO:0000256" key="13">
    <source>
        <dbReference type="ARBA" id="ARBA00024209"/>
    </source>
</evidence>
<keyword evidence="7" id="KW-0479">Metal-binding</keyword>
<comment type="caution">
    <text evidence="15">The sequence shown here is derived from an EMBL/GenBank/DDBJ whole genome shotgun (WGS) entry which is preliminary data.</text>
</comment>
<dbReference type="GO" id="GO:0008270">
    <property type="term" value="F:zinc ion binding"/>
    <property type="evidence" value="ECO:0007669"/>
    <property type="project" value="UniProtKB-KW"/>
</dbReference>
<feature type="compositionally biased region" description="Low complexity" evidence="14">
    <location>
        <begin position="7"/>
        <end position="16"/>
    </location>
</feature>
<organism evidence="15 16">
    <name type="scientific">Brassica carinata</name>
    <name type="common">Ethiopian mustard</name>
    <name type="synonym">Abyssinian cabbage</name>
    <dbReference type="NCBI Taxonomy" id="52824"/>
    <lineage>
        <taxon>Eukaryota</taxon>
        <taxon>Viridiplantae</taxon>
        <taxon>Streptophyta</taxon>
        <taxon>Embryophyta</taxon>
        <taxon>Tracheophyta</taxon>
        <taxon>Spermatophyta</taxon>
        <taxon>Magnoliopsida</taxon>
        <taxon>eudicotyledons</taxon>
        <taxon>Gunneridae</taxon>
        <taxon>Pentapetalae</taxon>
        <taxon>rosids</taxon>
        <taxon>malvids</taxon>
        <taxon>Brassicales</taxon>
        <taxon>Brassicaceae</taxon>
        <taxon>Brassiceae</taxon>
        <taxon>Brassica</taxon>
    </lineage>
</organism>
<evidence type="ECO:0000256" key="11">
    <source>
        <dbReference type="ARBA" id="ARBA00022989"/>
    </source>
</evidence>
<sequence length="138" mass="15882">MSKKRSSLSSSSTDSDQNPDLSVSNTYRRQLQQLFHLHDSGLINVLPEFLYKDITDSKKLFDCTVCLSEFSEDNKLRLLPAGSHAFHVRLGGGVGLVWDLNVEMKLVSENESAINVYVMKKIKRLDWIWKLHRNQNQM</sequence>
<evidence type="ECO:0000256" key="8">
    <source>
        <dbReference type="ARBA" id="ARBA00022771"/>
    </source>
</evidence>
<comment type="subcellular location">
    <subcellularLocation>
        <location evidence="2">Membrane</location>
        <topology evidence="2">Single-pass membrane protein</topology>
    </subcellularLocation>
</comment>
<dbReference type="PANTHER" id="PTHR45768">
    <property type="entry name" value="E3 UBIQUITIN-PROTEIN LIGASE RNF13-LIKE"/>
    <property type="match status" value="1"/>
</dbReference>
<name>A0A8X7W2S6_BRACI</name>
<keyword evidence="10" id="KW-0862">Zinc</keyword>
<dbReference type="GO" id="GO:0031625">
    <property type="term" value="F:ubiquitin protein ligase binding"/>
    <property type="evidence" value="ECO:0007669"/>
    <property type="project" value="TreeGrafter"/>
</dbReference>
<gene>
    <name evidence="15" type="ORF">Bca52824_015956</name>
</gene>
<dbReference type="Gene3D" id="3.30.40.10">
    <property type="entry name" value="Zinc/RING finger domain, C3HC4 (zinc finger)"/>
    <property type="match status" value="1"/>
</dbReference>
<evidence type="ECO:0000256" key="1">
    <source>
        <dbReference type="ARBA" id="ARBA00000900"/>
    </source>
</evidence>
<evidence type="ECO:0000256" key="5">
    <source>
        <dbReference type="ARBA" id="ARBA00022679"/>
    </source>
</evidence>
<keyword evidence="16" id="KW-1185">Reference proteome</keyword>
<feature type="region of interest" description="Disordered" evidence="14">
    <location>
        <begin position="1"/>
        <end position="22"/>
    </location>
</feature>
<keyword evidence="9" id="KW-0833">Ubl conjugation pathway</keyword>
<keyword evidence="11" id="KW-1133">Transmembrane helix</keyword>
<dbReference type="InterPro" id="IPR013083">
    <property type="entry name" value="Znf_RING/FYVE/PHD"/>
</dbReference>
<evidence type="ECO:0000256" key="12">
    <source>
        <dbReference type="ARBA" id="ARBA00023136"/>
    </source>
</evidence>
<reference evidence="15 16" key="1">
    <citation type="submission" date="2020-02" db="EMBL/GenBank/DDBJ databases">
        <authorList>
            <person name="Ma Q."/>
            <person name="Huang Y."/>
            <person name="Song X."/>
            <person name="Pei D."/>
        </authorList>
    </citation>
    <scope>NUCLEOTIDE SEQUENCE [LARGE SCALE GENOMIC DNA]</scope>
    <source>
        <strain evidence="15">Sxm20200214</strain>
        <tissue evidence="15">Leaf</tissue>
    </source>
</reference>
<dbReference type="Proteomes" id="UP000886595">
    <property type="component" value="Unassembled WGS sequence"/>
</dbReference>
<dbReference type="OrthoDB" id="8062037at2759"/>
<dbReference type="EMBL" id="JAAMPC010000003">
    <property type="protein sequence ID" value="KAG2322743.1"/>
    <property type="molecule type" value="Genomic_DNA"/>
</dbReference>